<keyword evidence="3" id="KW-1185">Reference proteome</keyword>
<dbReference type="OrthoDB" id="2269034at2759"/>
<evidence type="ECO:0000313" key="3">
    <source>
        <dbReference type="Proteomes" id="UP000077266"/>
    </source>
</evidence>
<dbReference type="SUPFAM" id="SSF81383">
    <property type="entry name" value="F-box domain"/>
    <property type="match status" value="1"/>
</dbReference>
<protein>
    <recommendedName>
        <fullName evidence="1">F-box domain-containing protein</fullName>
    </recommendedName>
</protein>
<sequence length="507" mass="56379">MATVDPQRTAEDALVALYESRLAEARETQSAARRTVHDANVQLAAAQQATLSAQAALDALRSTLLVARAGRQSSRPTLPGDVLLEIFSLCYDPASTRPARNALALASVCKSWRQTAVNAARLWTTIKLDFANLTHAYRFLKMILERSGSLPLDVELREVPAVWYFDDPILEEAHILELCRRSRRMTFALDSSQTYQVFDNAPRFHSSFLPYFQSPMPHLEEFTFAPTTIGMAGNGVHIFTLAPKLRIVDMGTLDVDLLVPSKLPALESLKSRETAGHRELLAISTGWPQLKRLAVVVREQNIAMAPTEIVFEHLEELDALDGPDVLSALRPARVPKLHALTLPGSARQHFETFLSGGPFAPLTRLHVRAEPELPNAFVASFSLVPNLAHLTISALSDLELDKTFLLWAAFPQNVGERLLPSLRRLELVECNFSVSGTQMLAGFLQKRVDWGQRLHELAVVQTSKTITHPFPLWLRSRIEELVDGVTLDTDAVQMVEEPDNQYAVACF</sequence>
<feature type="domain" description="F-box" evidence="1">
    <location>
        <begin position="77"/>
        <end position="127"/>
    </location>
</feature>
<name>A0A165GFR1_EXIGL</name>
<dbReference type="Proteomes" id="UP000077266">
    <property type="component" value="Unassembled WGS sequence"/>
</dbReference>
<dbReference type="SUPFAM" id="SSF52047">
    <property type="entry name" value="RNI-like"/>
    <property type="match status" value="1"/>
</dbReference>
<dbReference type="EMBL" id="KV426048">
    <property type="protein sequence ID" value="KZV90452.1"/>
    <property type="molecule type" value="Genomic_DNA"/>
</dbReference>
<dbReference type="Gene3D" id="1.20.1280.50">
    <property type="match status" value="1"/>
</dbReference>
<proteinExistence type="predicted"/>
<evidence type="ECO:0000313" key="2">
    <source>
        <dbReference type="EMBL" id="KZV90452.1"/>
    </source>
</evidence>
<dbReference type="InterPro" id="IPR036047">
    <property type="entry name" value="F-box-like_dom_sf"/>
</dbReference>
<evidence type="ECO:0000259" key="1">
    <source>
        <dbReference type="Pfam" id="PF12937"/>
    </source>
</evidence>
<reference evidence="2 3" key="1">
    <citation type="journal article" date="2016" name="Mol. Biol. Evol.">
        <title>Comparative Genomics of Early-Diverging Mushroom-Forming Fungi Provides Insights into the Origins of Lignocellulose Decay Capabilities.</title>
        <authorList>
            <person name="Nagy L.G."/>
            <person name="Riley R."/>
            <person name="Tritt A."/>
            <person name="Adam C."/>
            <person name="Daum C."/>
            <person name="Floudas D."/>
            <person name="Sun H."/>
            <person name="Yadav J.S."/>
            <person name="Pangilinan J."/>
            <person name="Larsson K.H."/>
            <person name="Matsuura K."/>
            <person name="Barry K."/>
            <person name="Labutti K."/>
            <person name="Kuo R."/>
            <person name="Ohm R.A."/>
            <person name="Bhattacharya S.S."/>
            <person name="Shirouzu T."/>
            <person name="Yoshinaga Y."/>
            <person name="Martin F.M."/>
            <person name="Grigoriev I.V."/>
            <person name="Hibbett D.S."/>
        </authorList>
    </citation>
    <scope>NUCLEOTIDE SEQUENCE [LARGE SCALE GENOMIC DNA]</scope>
    <source>
        <strain evidence="2 3">HHB12029</strain>
    </source>
</reference>
<dbReference type="InterPro" id="IPR032675">
    <property type="entry name" value="LRR_dom_sf"/>
</dbReference>
<accession>A0A165GFR1</accession>
<organism evidence="2 3">
    <name type="scientific">Exidia glandulosa HHB12029</name>
    <dbReference type="NCBI Taxonomy" id="1314781"/>
    <lineage>
        <taxon>Eukaryota</taxon>
        <taxon>Fungi</taxon>
        <taxon>Dikarya</taxon>
        <taxon>Basidiomycota</taxon>
        <taxon>Agaricomycotina</taxon>
        <taxon>Agaricomycetes</taxon>
        <taxon>Auriculariales</taxon>
        <taxon>Exidiaceae</taxon>
        <taxon>Exidia</taxon>
    </lineage>
</organism>
<dbReference type="AlphaFoldDB" id="A0A165GFR1"/>
<dbReference type="STRING" id="1314781.A0A165GFR1"/>
<dbReference type="Gene3D" id="3.80.10.10">
    <property type="entry name" value="Ribonuclease Inhibitor"/>
    <property type="match status" value="1"/>
</dbReference>
<dbReference type="Pfam" id="PF12937">
    <property type="entry name" value="F-box-like"/>
    <property type="match status" value="1"/>
</dbReference>
<gene>
    <name evidence="2" type="ORF">EXIGLDRAFT_119956</name>
</gene>
<dbReference type="InParanoid" id="A0A165GFR1"/>
<dbReference type="InterPro" id="IPR001810">
    <property type="entry name" value="F-box_dom"/>
</dbReference>